<keyword evidence="3" id="KW-1185">Reference proteome</keyword>
<dbReference type="InterPro" id="IPR005133">
    <property type="entry name" value="PhaG_MnhG_YufB"/>
</dbReference>
<dbReference type="Proteomes" id="UP001231616">
    <property type="component" value="Unassembled WGS sequence"/>
</dbReference>
<proteinExistence type="predicted"/>
<dbReference type="PANTHER" id="PTHR34703">
    <property type="entry name" value="ANTIPORTER SUBUNIT MNHG2-RELATED"/>
    <property type="match status" value="1"/>
</dbReference>
<name>A0ABT9GVT7_9GAMM</name>
<evidence type="ECO:0000313" key="3">
    <source>
        <dbReference type="Proteomes" id="UP001231616"/>
    </source>
</evidence>
<organism evidence="2 3">
    <name type="scientific">Alkalimonas collagenimarina</name>
    <dbReference type="NCBI Taxonomy" id="400390"/>
    <lineage>
        <taxon>Bacteria</taxon>
        <taxon>Pseudomonadati</taxon>
        <taxon>Pseudomonadota</taxon>
        <taxon>Gammaproteobacteria</taxon>
        <taxon>Alkalimonas</taxon>
    </lineage>
</organism>
<dbReference type="NCBIfam" id="NF009314">
    <property type="entry name" value="PRK12674.1-2"/>
    <property type="match status" value="1"/>
</dbReference>
<accession>A0ABT9GVT7</accession>
<dbReference type="PANTHER" id="PTHR34703:SF1">
    <property type="entry name" value="ANTIPORTER SUBUNIT MNHG2-RELATED"/>
    <property type="match status" value="1"/>
</dbReference>
<comment type="caution">
    <text evidence="2">The sequence shown here is derived from an EMBL/GenBank/DDBJ whole genome shotgun (WGS) entry which is preliminary data.</text>
</comment>
<feature type="transmembrane region" description="Helical" evidence="1">
    <location>
        <begin position="6"/>
        <end position="26"/>
    </location>
</feature>
<sequence length="132" mass="14270">MITDILAALFVLAGSFFMLVASLGVFRMPDLLTRMHATTKSGVLGAGLIMCGVMLFFIDSSVTLKALAVMAFTTLTSPIAAHAIGRAGYFIGVPLWHKTIKDELHGRYDEETHVLHSSAAQKEAQEENSSQN</sequence>
<feature type="transmembrane region" description="Helical" evidence="1">
    <location>
        <begin position="38"/>
        <end position="58"/>
    </location>
</feature>
<evidence type="ECO:0000256" key="1">
    <source>
        <dbReference type="SAM" id="Phobius"/>
    </source>
</evidence>
<protein>
    <submittedName>
        <fullName evidence="2">Monovalent cation/H(+) antiporter subunit G</fullName>
    </submittedName>
</protein>
<keyword evidence="1" id="KW-0472">Membrane</keyword>
<reference evidence="2 3" key="1">
    <citation type="submission" date="2023-08" db="EMBL/GenBank/DDBJ databases">
        <authorList>
            <person name="Joshi A."/>
            <person name="Thite S."/>
        </authorList>
    </citation>
    <scope>NUCLEOTIDE SEQUENCE [LARGE SCALE GENOMIC DNA]</scope>
    <source>
        <strain evidence="2 3">AC40</strain>
    </source>
</reference>
<gene>
    <name evidence="2" type="primary">mnhG</name>
    <name evidence="2" type="ORF">Q3O60_03085</name>
</gene>
<dbReference type="Pfam" id="PF03334">
    <property type="entry name" value="PhaG_MnhG_YufB"/>
    <property type="match status" value="1"/>
</dbReference>
<evidence type="ECO:0000313" key="2">
    <source>
        <dbReference type="EMBL" id="MDP4535171.1"/>
    </source>
</evidence>
<keyword evidence="1" id="KW-1133">Transmembrane helix</keyword>
<dbReference type="EMBL" id="JAUZVZ010000003">
    <property type="protein sequence ID" value="MDP4535171.1"/>
    <property type="molecule type" value="Genomic_DNA"/>
</dbReference>
<dbReference type="NCBIfam" id="TIGR01300">
    <property type="entry name" value="CPA3_mnhG_phaG"/>
    <property type="match status" value="1"/>
</dbReference>
<keyword evidence="1" id="KW-0812">Transmembrane</keyword>